<gene>
    <name evidence="4" type="ORF">AVO45_16250</name>
</gene>
<dbReference type="Proteomes" id="UP000053791">
    <property type="component" value="Unassembled WGS sequence"/>
</dbReference>
<dbReference type="STRING" id="1685379.AVO45_16250"/>
<accession>A0A0X3UB42</accession>
<feature type="DNA-binding region" description="H-T-H motif" evidence="2">
    <location>
        <begin position="2"/>
        <end position="21"/>
    </location>
</feature>
<organism evidence="4 5">
    <name type="scientific">Ruegeria marisrubri</name>
    <dbReference type="NCBI Taxonomy" id="1685379"/>
    <lineage>
        <taxon>Bacteria</taxon>
        <taxon>Pseudomonadati</taxon>
        <taxon>Pseudomonadota</taxon>
        <taxon>Alphaproteobacteria</taxon>
        <taxon>Rhodobacterales</taxon>
        <taxon>Roseobacteraceae</taxon>
        <taxon>Ruegeria</taxon>
    </lineage>
</organism>
<feature type="domain" description="HTH tetR-type" evidence="3">
    <location>
        <begin position="1"/>
        <end position="39"/>
    </location>
</feature>
<reference evidence="4 5" key="1">
    <citation type="submission" date="2015-12" db="EMBL/GenBank/DDBJ databases">
        <authorList>
            <person name="Shamseldin A."/>
            <person name="Moawad H."/>
            <person name="Abd El-Rahim W.M."/>
            <person name="Sadowsky M.J."/>
        </authorList>
    </citation>
    <scope>NUCLEOTIDE SEQUENCE [LARGE SCALE GENOMIC DNA]</scope>
    <source>
        <strain evidence="4 5">ZGT118</strain>
    </source>
</reference>
<evidence type="ECO:0000259" key="3">
    <source>
        <dbReference type="PROSITE" id="PS50977"/>
    </source>
</evidence>
<comment type="caution">
    <text evidence="4">The sequence shown here is derived from an EMBL/GenBank/DDBJ whole genome shotgun (WGS) entry which is preliminary data.</text>
</comment>
<dbReference type="InterPro" id="IPR009057">
    <property type="entry name" value="Homeodomain-like_sf"/>
</dbReference>
<dbReference type="Pfam" id="PF00440">
    <property type="entry name" value="TetR_N"/>
    <property type="match status" value="1"/>
</dbReference>
<keyword evidence="1 2" id="KW-0238">DNA-binding</keyword>
<dbReference type="Gene3D" id="1.10.357.10">
    <property type="entry name" value="Tetracycline Repressor, domain 2"/>
    <property type="match status" value="1"/>
</dbReference>
<proteinExistence type="predicted"/>
<dbReference type="InterPro" id="IPR001647">
    <property type="entry name" value="HTH_TetR"/>
</dbReference>
<name>A0A0X3UB42_9RHOB</name>
<sequence>MKIEDIAADSDVSPATVYNYFGTKAGILLALVGESDTILIQQLDDLTDGWQGDLVPAVLEFGRILRKHAMTYLRKPTWREVVSASIHDGSGDFGRTYTALDEVLIGKMAGLIRSLQQQGTVSKEVNPDALADCLFSLQNIRFFQFIADDSVSLDDADEKFRQDLEQLSKLFCNH</sequence>
<dbReference type="GO" id="GO:0003677">
    <property type="term" value="F:DNA binding"/>
    <property type="evidence" value="ECO:0007669"/>
    <property type="project" value="UniProtKB-UniRule"/>
</dbReference>
<dbReference type="AlphaFoldDB" id="A0A0X3UB42"/>
<dbReference type="PROSITE" id="PS50977">
    <property type="entry name" value="HTH_TETR_2"/>
    <property type="match status" value="1"/>
</dbReference>
<evidence type="ECO:0000313" key="4">
    <source>
        <dbReference type="EMBL" id="KUJ85308.1"/>
    </source>
</evidence>
<dbReference type="InterPro" id="IPR036271">
    <property type="entry name" value="Tet_transcr_reg_TetR-rel_C_sf"/>
</dbReference>
<dbReference type="SUPFAM" id="SSF46689">
    <property type="entry name" value="Homeodomain-like"/>
    <property type="match status" value="1"/>
</dbReference>
<evidence type="ECO:0000256" key="1">
    <source>
        <dbReference type="ARBA" id="ARBA00023125"/>
    </source>
</evidence>
<dbReference type="EMBL" id="LQBQ01000002">
    <property type="protein sequence ID" value="KUJ85308.1"/>
    <property type="molecule type" value="Genomic_DNA"/>
</dbReference>
<keyword evidence="5" id="KW-1185">Reference proteome</keyword>
<evidence type="ECO:0000313" key="5">
    <source>
        <dbReference type="Proteomes" id="UP000053791"/>
    </source>
</evidence>
<dbReference type="SUPFAM" id="SSF48498">
    <property type="entry name" value="Tetracyclin repressor-like, C-terminal domain"/>
    <property type="match status" value="1"/>
</dbReference>
<protein>
    <recommendedName>
        <fullName evidence="3">HTH tetR-type domain-containing protein</fullName>
    </recommendedName>
</protein>
<evidence type="ECO:0000256" key="2">
    <source>
        <dbReference type="PROSITE-ProRule" id="PRU00335"/>
    </source>
</evidence>